<evidence type="ECO:0000313" key="6">
    <source>
        <dbReference type="Proteomes" id="UP000230161"/>
    </source>
</evidence>
<dbReference type="AlphaFoldDB" id="A0A2M9C4T7"/>
<dbReference type="Pfam" id="PF07992">
    <property type="entry name" value="Pyr_redox_2"/>
    <property type="match status" value="1"/>
</dbReference>
<protein>
    <submittedName>
        <fullName evidence="5">Thioredoxin reductase</fullName>
    </submittedName>
</protein>
<keyword evidence="2" id="KW-0560">Oxidoreductase</keyword>
<dbReference type="PRINTS" id="PR00368">
    <property type="entry name" value="FADPNR"/>
</dbReference>
<evidence type="ECO:0000256" key="3">
    <source>
        <dbReference type="ARBA" id="ARBA00048132"/>
    </source>
</evidence>
<dbReference type="Gene3D" id="3.50.50.60">
    <property type="entry name" value="FAD/NAD(P)-binding domain"/>
    <property type="match status" value="2"/>
</dbReference>
<dbReference type="InterPro" id="IPR023753">
    <property type="entry name" value="FAD/NAD-binding_dom"/>
</dbReference>
<evidence type="ECO:0000256" key="1">
    <source>
        <dbReference type="ARBA" id="ARBA00022630"/>
    </source>
</evidence>
<comment type="catalytic activity">
    <reaction evidence="3">
        <text>[thioredoxin]-dithiol + NADP(+) = [thioredoxin]-disulfide + NADPH + H(+)</text>
        <dbReference type="Rhea" id="RHEA:20345"/>
        <dbReference type="Rhea" id="RHEA-COMP:10698"/>
        <dbReference type="Rhea" id="RHEA-COMP:10700"/>
        <dbReference type="ChEBI" id="CHEBI:15378"/>
        <dbReference type="ChEBI" id="CHEBI:29950"/>
        <dbReference type="ChEBI" id="CHEBI:50058"/>
        <dbReference type="ChEBI" id="CHEBI:57783"/>
        <dbReference type="ChEBI" id="CHEBI:58349"/>
        <dbReference type="EC" id="1.8.1.9"/>
    </reaction>
</comment>
<dbReference type="InterPro" id="IPR036188">
    <property type="entry name" value="FAD/NAD-bd_sf"/>
</dbReference>
<organism evidence="5 6">
    <name type="scientific">Compostimonas suwonensis</name>
    <dbReference type="NCBI Taxonomy" id="1048394"/>
    <lineage>
        <taxon>Bacteria</taxon>
        <taxon>Bacillati</taxon>
        <taxon>Actinomycetota</taxon>
        <taxon>Actinomycetes</taxon>
        <taxon>Micrococcales</taxon>
        <taxon>Microbacteriaceae</taxon>
        <taxon>Compostimonas</taxon>
    </lineage>
</organism>
<dbReference type="SUPFAM" id="SSF51905">
    <property type="entry name" value="FAD/NAD(P)-binding domain"/>
    <property type="match status" value="1"/>
</dbReference>
<name>A0A2M9C4T7_9MICO</name>
<dbReference type="PANTHER" id="PTHR48105">
    <property type="entry name" value="THIOREDOXIN REDUCTASE 1-RELATED-RELATED"/>
    <property type="match status" value="1"/>
</dbReference>
<dbReference type="InterPro" id="IPR050097">
    <property type="entry name" value="Ferredoxin-NADP_redctase_2"/>
</dbReference>
<feature type="domain" description="FAD/NAD(P)-binding" evidence="4">
    <location>
        <begin position="16"/>
        <end position="292"/>
    </location>
</feature>
<accession>A0A2M9C4T7</accession>
<dbReference type="GO" id="GO:0004791">
    <property type="term" value="F:thioredoxin-disulfide reductase (NADPH) activity"/>
    <property type="evidence" value="ECO:0007669"/>
    <property type="project" value="UniProtKB-EC"/>
</dbReference>
<dbReference type="PRINTS" id="PR00469">
    <property type="entry name" value="PNDRDTASEII"/>
</dbReference>
<dbReference type="EMBL" id="PGFB01000001">
    <property type="protein sequence ID" value="PJJ65544.1"/>
    <property type="molecule type" value="Genomic_DNA"/>
</dbReference>
<keyword evidence="6" id="KW-1185">Reference proteome</keyword>
<proteinExistence type="predicted"/>
<gene>
    <name evidence="5" type="ORF">CLV54_0577</name>
</gene>
<comment type="caution">
    <text evidence="5">The sequence shown here is derived from an EMBL/GenBank/DDBJ whole genome shotgun (WGS) entry which is preliminary data.</text>
</comment>
<keyword evidence="1" id="KW-0285">Flavoprotein</keyword>
<evidence type="ECO:0000259" key="4">
    <source>
        <dbReference type="Pfam" id="PF07992"/>
    </source>
</evidence>
<evidence type="ECO:0000313" key="5">
    <source>
        <dbReference type="EMBL" id="PJJ65544.1"/>
    </source>
</evidence>
<dbReference type="Proteomes" id="UP000230161">
    <property type="component" value="Unassembled WGS sequence"/>
</dbReference>
<sequence length="318" mass="33287">MFIAPNESRSMTNEWDAVIIGGGAAGLSAAQMLGRSRRRTLVIDAGLPRNRFAAQMHGVLGHDGLDPARLLEKGRAEARAYGVEIATGAVAGIADEGHRLRISQMDGTVDLARVIIIATGILDDLPEVPGLHAEWGRTVLHCPYCHGWEVAGGRLGVLATSPMSLHQIELVRQLSDDVTAFTAGVDPLTDEASARLTARGVRLVPAAVRDASRRDDALVITTDIGEEHTLDALFTGGAPAIDLDFAADLSLARTDQPGAPLEVDLRGATSHPRVFAAGNVIAPFANVPVSMGAGSMAGAGANAMLASEDFDRAVADLR</sequence>
<reference evidence="5 6" key="1">
    <citation type="submission" date="2017-11" db="EMBL/GenBank/DDBJ databases">
        <title>Genomic Encyclopedia of Archaeal and Bacterial Type Strains, Phase II (KMG-II): From Individual Species to Whole Genera.</title>
        <authorList>
            <person name="Goeker M."/>
        </authorList>
    </citation>
    <scope>NUCLEOTIDE SEQUENCE [LARGE SCALE GENOMIC DNA]</scope>
    <source>
        <strain evidence="5 6">DSM 25625</strain>
    </source>
</reference>
<evidence type="ECO:0000256" key="2">
    <source>
        <dbReference type="ARBA" id="ARBA00023002"/>
    </source>
</evidence>